<dbReference type="CDD" id="cd14332">
    <property type="entry name" value="UBA_RuvA_C"/>
    <property type="match status" value="1"/>
</dbReference>
<keyword evidence="9" id="KW-0547">Nucleotide-binding</keyword>
<protein>
    <recommendedName>
        <fullName evidence="6">Holliday junction branch migration complex subunit RuvA</fullName>
    </recommendedName>
</protein>
<comment type="subcellular location">
    <subcellularLocation>
        <location evidence="6">Cytoplasm</location>
    </subcellularLocation>
</comment>
<dbReference type="GO" id="GO:0005524">
    <property type="term" value="F:ATP binding"/>
    <property type="evidence" value="ECO:0007669"/>
    <property type="project" value="InterPro"/>
</dbReference>
<evidence type="ECO:0000259" key="7">
    <source>
        <dbReference type="Pfam" id="PF01330"/>
    </source>
</evidence>
<keyword evidence="9" id="KW-0067">ATP-binding</keyword>
<dbReference type="GO" id="GO:0006281">
    <property type="term" value="P:DNA repair"/>
    <property type="evidence" value="ECO:0007669"/>
    <property type="project" value="UniProtKB-UniRule"/>
</dbReference>
<organism evidence="9 10">
    <name type="scientific">Candidatus Raymondbacteria bacterium RIFOXYD12_FULL_49_13</name>
    <dbReference type="NCBI Taxonomy" id="1817890"/>
    <lineage>
        <taxon>Bacteria</taxon>
        <taxon>Raymondiibacteriota</taxon>
    </lineage>
</organism>
<dbReference type="Gene3D" id="1.10.150.20">
    <property type="entry name" value="5' to 3' exonuclease, C-terminal subdomain"/>
    <property type="match status" value="1"/>
</dbReference>
<dbReference type="InterPro" id="IPR013849">
    <property type="entry name" value="DNA_helicase_Holl-junc_RuvA_I"/>
</dbReference>
<evidence type="ECO:0000313" key="9">
    <source>
        <dbReference type="EMBL" id="OGK01949.1"/>
    </source>
</evidence>
<dbReference type="Proteomes" id="UP000179243">
    <property type="component" value="Unassembled WGS sequence"/>
</dbReference>
<dbReference type="Pfam" id="PF01330">
    <property type="entry name" value="RuvA_N"/>
    <property type="match status" value="1"/>
</dbReference>
<keyword evidence="5 6" id="KW-0234">DNA repair</keyword>
<dbReference type="InterPro" id="IPR000085">
    <property type="entry name" value="RuvA"/>
</dbReference>
<dbReference type="GO" id="GO:0048476">
    <property type="term" value="C:Holliday junction resolvase complex"/>
    <property type="evidence" value="ECO:0007669"/>
    <property type="project" value="UniProtKB-UniRule"/>
</dbReference>
<reference evidence="9 10" key="1">
    <citation type="journal article" date="2016" name="Nat. Commun.">
        <title>Thousands of microbial genomes shed light on interconnected biogeochemical processes in an aquifer system.</title>
        <authorList>
            <person name="Anantharaman K."/>
            <person name="Brown C.T."/>
            <person name="Hug L.A."/>
            <person name="Sharon I."/>
            <person name="Castelle C.J."/>
            <person name="Probst A.J."/>
            <person name="Thomas B.C."/>
            <person name="Singh A."/>
            <person name="Wilkins M.J."/>
            <person name="Karaoz U."/>
            <person name="Brodie E.L."/>
            <person name="Williams K.H."/>
            <person name="Hubbard S.S."/>
            <person name="Banfield J.F."/>
        </authorList>
    </citation>
    <scope>NUCLEOTIDE SEQUENCE [LARGE SCALE GENOMIC DNA]</scope>
</reference>
<proteinExistence type="inferred from homology"/>
<comment type="similarity">
    <text evidence="6">Belongs to the RuvA family.</text>
</comment>
<comment type="domain">
    <text evidence="6">Has three domains with a flexible linker between the domains II and III and assumes an 'L' shape. Domain III is highly mobile and contacts RuvB.</text>
</comment>
<dbReference type="GO" id="GO:0000400">
    <property type="term" value="F:four-way junction DNA binding"/>
    <property type="evidence" value="ECO:0007669"/>
    <property type="project" value="UniProtKB-UniRule"/>
</dbReference>
<dbReference type="Pfam" id="PF07499">
    <property type="entry name" value="RuvA_C"/>
    <property type="match status" value="1"/>
</dbReference>
<feature type="region of interest" description="Domain III" evidence="6">
    <location>
        <begin position="157"/>
        <end position="201"/>
    </location>
</feature>
<dbReference type="EMBL" id="MFYX01000115">
    <property type="protein sequence ID" value="OGK01949.1"/>
    <property type="molecule type" value="Genomic_DNA"/>
</dbReference>
<dbReference type="InterPro" id="IPR011114">
    <property type="entry name" value="RuvA_C"/>
</dbReference>
<dbReference type="AlphaFoldDB" id="A0A1F7F5N3"/>
<dbReference type="Gene3D" id="1.10.8.10">
    <property type="entry name" value="DNA helicase RuvA subunit, C-terminal domain"/>
    <property type="match status" value="1"/>
</dbReference>
<dbReference type="SUPFAM" id="SSF46929">
    <property type="entry name" value="DNA helicase RuvA subunit, C-terminal domain"/>
    <property type="match status" value="1"/>
</dbReference>
<evidence type="ECO:0000256" key="3">
    <source>
        <dbReference type="ARBA" id="ARBA00023125"/>
    </source>
</evidence>
<dbReference type="Pfam" id="PF14520">
    <property type="entry name" value="HHH_5"/>
    <property type="match status" value="1"/>
</dbReference>
<dbReference type="GO" id="GO:0009379">
    <property type="term" value="C:Holliday junction helicase complex"/>
    <property type="evidence" value="ECO:0007669"/>
    <property type="project" value="InterPro"/>
</dbReference>
<keyword evidence="4 6" id="KW-0233">DNA recombination</keyword>
<evidence type="ECO:0000256" key="5">
    <source>
        <dbReference type="ARBA" id="ARBA00023204"/>
    </source>
</evidence>
<evidence type="ECO:0000313" key="10">
    <source>
        <dbReference type="Proteomes" id="UP000179243"/>
    </source>
</evidence>
<keyword evidence="9" id="KW-0378">Hydrolase</keyword>
<dbReference type="InterPro" id="IPR012340">
    <property type="entry name" value="NA-bd_OB-fold"/>
</dbReference>
<keyword evidence="2 6" id="KW-0227">DNA damage</keyword>
<comment type="subunit">
    <text evidence="6">Homotetramer. Forms an RuvA(8)-RuvB(12)-Holliday junction (HJ) complex. HJ DNA is sandwiched between 2 RuvA tetramers; dsDNA enters through RuvA and exits via RuvB. An RuvB hexamer assembles on each DNA strand where it exits the tetramer. Each RuvB hexamer is contacted by two RuvA subunits (via domain III) on 2 adjacent RuvB subunits; this complex drives branch migration. In the full resolvosome a probable DNA-RuvA(4)-RuvB(12)-RuvC(2) complex forms which resolves the HJ.</text>
</comment>
<keyword evidence="9" id="KW-0347">Helicase</keyword>
<name>A0A1F7F5N3_UNCRA</name>
<feature type="domain" description="DNA helicase Holliday junction RuvA type" evidence="7">
    <location>
        <begin position="1"/>
        <end position="62"/>
    </location>
</feature>
<dbReference type="HAMAP" id="MF_00031">
    <property type="entry name" value="DNA_HJ_migration_RuvA"/>
    <property type="match status" value="1"/>
</dbReference>
<gene>
    <name evidence="6" type="primary">ruvA</name>
    <name evidence="9" type="ORF">A2519_17625</name>
</gene>
<dbReference type="InterPro" id="IPR036267">
    <property type="entry name" value="RuvA_C_sf"/>
</dbReference>
<dbReference type="SUPFAM" id="SSF47781">
    <property type="entry name" value="RuvA domain 2-like"/>
    <property type="match status" value="1"/>
</dbReference>
<sequence>MIDRIKGVLIEKNPGRVVVDCSGVGYGLNITLYTYEKLGTLGSEANLYTYLHVAEGIMQMYGFSRQTERDMFFMLLSVSKIGPKMALAILSGISVENLVRAVKKGDKHSFPKISGVGGMTIERIIVELKKKIDKIDIGQGEGGEDGPRISLEEGPANEAIKALESLGYKRIHAETAIERVIKDSGADQSVEELIKKALKYI</sequence>
<dbReference type="GO" id="GO:0005737">
    <property type="term" value="C:cytoplasm"/>
    <property type="evidence" value="ECO:0007669"/>
    <property type="project" value="UniProtKB-SubCell"/>
</dbReference>
<evidence type="ECO:0000256" key="6">
    <source>
        <dbReference type="HAMAP-Rule" id="MF_00031"/>
    </source>
</evidence>
<keyword evidence="3 6" id="KW-0238">DNA-binding</keyword>
<dbReference type="GO" id="GO:0009378">
    <property type="term" value="F:four-way junction helicase activity"/>
    <property type="evidence" value="ECO:0007669"/>
    <property type="project" value="InterPro"/>
</dbReference>
<comment type="caution">
    <text evidence="6">Lacks conserved residue(s) required for the propagation of feature annotation.</text>
</comment>
<dbReference type="InterPro" id="IPR010994">
    <property type="entry name" value="RuvA_2-like"/>
</dbReference>
<evidence type="ECO:0000256" key="1">
    <source>
        <dbReference type="ARBA" id="ARBA00022490"/>
    </source>
</evidence>
<evidence type="ECO:0000256" key="4">
    <source>
        <dbReference type="ARBA" id="ARBA00023172"/>
    </source>
</evidence>
<dbReference type="NCBIfam" id="TIGR00084">
    <property type="entry name" value="ruvA"/>
    <property type="match status" value="1"/>
</dbReference>
<keyword evidence="1 6" id="KW-0963">Cytoplasm</keyword>
<accession>A0A1F7F5N3</accession>
<dbReference type="SUPFAM" id="SSF50249">
    <property type="entry name" value="Nucleic acid-binding proteins"/>
    <property type="match status" value="1"/>
</dbReference>
<evidence type="ECO:0000256" key="2">
    <source>
        <dbReference type="ARBA" id="ARBA00022763"/>
    </source>
</evidence>
<feature type="region of interest" description="Domain I" evidence="6">
    <location>
        <begin position="1"/>
        <end position="64"/>
    </location>
</feature>
<evidence type="ECO:0000259" key="8">
    <source>
        <dbReference type="Pfam" id="PF07499"/>
    </source>
</evidence>
<feature type="domain" description="Holliday junction DNA helicase RuvA C-terminal" evidence="8">
    <location>
        <begin position="156"/>
        <end position="200"/>
    </location>
</feature>
<dbReference type="Gene3D" id="2.40.50.140">
    <property type="entry name" value="Nucleic acid-binding proteins"/>
    <property type="match status" value="1"/>
</dbReference>
<comment type="function">
    <text evidence="6">The RuvA-RuvB-RuvC complex processes Holliday junction (HJ) DNA during genetic recombination and DNA repair, while the RuvA-RuvB complex plays an important role in the rescue of blocked DNA replication forks via replication fork reversal (RFR). RuvA specifically binds to HJ cruciform DNA, conferring on it an open structure. The RuvB hexamer acts as an ATP-dependent pump, pulling dsDNA into and through the RuvAB complex. HJ branch migration allows RuvC to scan DNA until it finds its consensus sequence, where it cleaves and resolves the cruciform DNA.</text>
</comment>
<dbReference type="GO" id="GO:0006310">
    <property type="term" value="P:DNA recombination"/>
    <property type="evidence" value="ECO:0007669"/>
    <property type="project" value="UniProtKB-UniRule"/>
</dbReference>
<comment type="caution">
    <text evidence="9">The sequence shown here is derived from an EMBL/GenBank/DDBJ whole genome shotgun (WGS) entry which is preliminary data.</text>
</comment>